<dbReference type="AlphaFoldDB" id="A0A0D1IUR2"/>
<dbReference type="PROSITE" id="PS50928">
    <property type="entry name" value="ABC_TM1"/>
    <property type="match status" value="1"/>
</dbReference>
<proteinExistence type="inferred from homology"/>
<keyword evidence="2 8" id="KW-0813">Transport</keyword>
<reference evidence="11" key="2">
    <citation type="submission" date="2023-03" db="EMBL/GenBank/DDBJ databases">
        <title>Complete genome sequences of 52 Bacillus and Priestia strains isolated from West-African fermentations and 26 reference strains from the DSMZ collection.</title>
        <authorList>
            <person name="Wiedenbein E.S."/>
            <person name="Canoy T.S."/>
            <person name="Hui Y."/>
            <person name="Parkouda C."/>
            <person name="Dawende C."/>
            <person name="Ametefe E."/>
            <person name="Jespersen L."/>
            <person name="Nielsen D.S."/>
        </authorList>
    </citation>
    <scope>NUCLEOTIDE SEQUENCE</scope>
    <source>
        <strain evidence="11">PRO56</strain>
    </source>
</reference>
<dbReference type="CDD" id="cd06261">
    <property type="entry name" value="TM_PBP2"/>
    <property type="match status" value="1"/>
</dbReference>
<dbReference type="PATRIC" id="fig|1423.173.peg.160"/>
<protein>
    <submittedName>
        <fullName evidence="11">Amino acid ABC transporter permease</fullName>
    </submittedName>
    <submittedName>
        <fullName evidence="10">Glutamine ABC transporter permease</fullName>
    </submittedName>
</protein>
<reference evidence="10 12" key="1">
    <citation type="submission" date="2014-12" db="EMBL/GenBank/DDBJ databases">
        <title>Comparative genome analysis of Bacillus coagulans HM-08, Clostridium butyricum HM-68, Bacillus subtilis HM-66 and Bacillus licheniformis BL-09.</title>
        <authorList>
            <person name="Zhang H."/>
        </authorList>
    </citation>
    <scope>NUCLEOTIDE SEQUENCE [LARGE SCALE GENOMIC DNA]</scope>
    <source>
        <strain evidence="10 12">HM-66</strain>
    </source>
</reference>
<dbReference type="EMBL" id="CP120576">
    <property type="protein sequence ID" value="WEY86448.1"/>
    <property type="molecule type" value="Genomic_DNA"/>
</dbReference>
<evidence type="ECO:0000259" key="9">
    <source>
        <dbReference type="PROSITE" id="PS50928"/>
    </source>
</evidence>
<feature type="transmembrane region" description="Helical" evidence="8">
    <location>
        <begin position="20"/>
        <end position="43"/>
    </location>
</feature>
<dbReference type="InterPro" id="IPR000515">
    <property type="entry name" value="MetI-like"/>
</dbReference>
<dbReference type="EMBL" id="JXBC01000001">
    <property type="protein sequence ID" value="KIU13038.1"/>
    <property type="molecule type" value="Genomic_DNA"/>
</dbReference>
<evidence type="ECO:0000256" key="7">
    <source>
        <dbReference type="ARBA" id="ARBA00023136"/>
    </source>
</evidence>
<dbReference type="InterPro" id="IPR035906">
    <property type="entry name" value="MetI-like_sf"/>
</dbReference>
<evidence type="ECO:0000313" key="10">
    <source>
        <dbReference type="EMBL" id="KIU13038.1"/>
    </source>
</evidence>
<evidence type="ECO:0000256" key="5">
    <source>
        <dbReference type="ARBA" id="ARBA00022970"/>
    </source>
</evidence>
<dbReference type="GO" id="GO:0006865">
    <property type="term" value="P:amino acid transport"/>
    <property type="evidence" value="ECO:0007669"/>
    <property type="project" value="UniProtKB-KW"/>
</dbReference>
<evidence type="ECO:0000256" key="3">
    <source>
        <dbReference type="ARBA" id="ARBA00022475"/>
    </source>
</evidence>
<feature type="transmembrane region" description="Helical" evidence="8">
    <location>
        <begin position="186"/>
        <end position="208"/>
    </location>
</feature>
<evidence type="ECO:0000313" key="12">
    <source>
        <dbReference type="Proteomes" id="UP000032247"/>
    </source>
</evidence>
<feature type="transmembrane region" description="Helical" evidence="8">
    <location>
        <begin position="88"/>
        <end position="109"/>
    </location>
</feature>
<keyword evidence="5" id="KW-0029">Amino-acid transport</keyword>
<dbReference type="Pfam" id="PF00528">
    <property type="entry name" value="BPD_transp_1"/>
    <property type="match status" value="1"/>
</dbReference>
<organism evidence="10 12">
    <name type="scientific">Bacillus subtilis</name>
    <dbReference type="NCBI Taxonomy" id="1423"/>
    <lineage>
        <taxon>Bacteria</taxon>
        <taxon>Bacillati</taxon>
        <taxon>Bacillota</taxon>
        <taxon>Bacilli</taxon>
        <taxon>Bacillales</taxon>
        <taxon>Bacillaceae</taxon>
        <taxon>Bacillus</taxon>
    </lineage>
</organism>
<dbReference type="GO" id="GO:0043190">
    <property type="term" value="C:ATP-binding cassette (ABC) transporter complex"/>
    <property type="evidence" value="ECO:0007669"/>
    <property type="project" value="InterPro"/>
</dbReference>
<dbReference type="PANTHER" id="PTHR30614:SF7">
    <property type="entry name" value="GLUTAMINE ABC TRANSPORTER PERMEASE PROTEIN GLNM-RELATED"/>
    <property type="match status" value="1"/>
</dbReference>
<dbReference type="FunFam" id="1.10.3720.10:FF:000033">
    <property type="entry name" value="Polar amino acid ABC transporter permease"/>
    <property type="match status" value="1"/>
</dbReference>
<dbReference type="Proteomes" id="UP000032247">
    <property type="component" value="Unassembled WGS sequence"/>
</dbReference>
<evidence type="ECO:0000313" key="11">
    <source>
        <dbReference type="EMBL" id="WEY86448.1"/>
    </source>
</evidence>
<dbReference type="InterPro" id="IPR010065">
    <property type="entry name" value="AA_ABC_transptr_permease_3TM"/>
</dbReference>
<dbReference type="GO" id="GO:0022857">
    <property type="term" value="F:transmembrane transporter activity"/>
    <property type="evidence" value="ECO:0007669"/>
    <property type="project" value="InterPro"/>
</dbReference>
<feature type="transmembrane region" description="Helical" evidence="8">
    <location>
        <begin position="130"/>
        <end position="148"/>
    </location>
</feature>
<evidence type="ECO:0000256" key="4">
    <source>
        <dbReference type="ARBA" id="ARBA00022692"/>
    </source>
</evidence>
<evidence type="ECO:0000256" key="1">
    <source>
        <dbReference type="ARBA" id="ARBA00004651"/>
    </source>
</evidence>
<dbReference type="NCBIfam" id="TIGR01726">
    <property type="entry name" value="HEQRo_perm_3TM"/>
    <property type="match status" value="1"/>
</dbReference>
<dbReference type="Gene3D" id="1.10.3720.10">
    <property type="entry name" value="MetI-like"/>
    <property type="match status" value="1"/>
</dbReference>
<dbReference type="InterPro" id="IPR043429">
    <property type="entry name" value="ArtM/GltK/GlnP/TcyL/YhdX-like"/>
</dbReference>
<keyword evidence="4 8" id="KW-0812">Transmembrane</keyword>
<evidence type="ECO:0000256" key="6">
    <source>
        <dbReference type="ARBA" id="ARBA00022989"/>
    </source>
</evidence>
<comment type="subcellular location">
    <subcellularLocation>
        <location evidence="1 8">Cell membrane</location>
        <topology evidence="1 8">Multi-pass membrane protein</topology>
    </subcellularLocation>
</comment>
<keyword evidence="3" id="KW-1003">Cell membrane</keyword>
<dbReference type="RefSeq" id="WP_038829647.1">
    <property type="nucleotide sequence ID" value="NZ_CAJNPP010000002.1"/>
</dbReference>
<evidence type="ECO:0000256" key="2">
    <source>
        <dbReference type="ARBA" id="ARBA00022448"/>
    </source>
</evidence>
<dbReference type="STRING" id="483913.AN935_13410"/>
<evidence type="ECO:0000256" key="8">
    <source>
        <dbReference type="RuleBase" id="RU363032"/>
    </source>
</evidence>
<gene>
    <name evidence="11" type="primary">glnM</name>
    <name evidence="11" type="ORF">P5633_10405</name>
    <name evidence="10" type="ORF">SC09_Contig17orf00181</name>
</gene>
<feature type="domain" description="ABC transmembrane type-1" evidence="9">
    <location>
        <begin position="17"/>
        <end position="205"/>
    </location>
</feature>
<dbReference type="Proteomes" id="UP001214898">
    <property type="component" value="Chromosome"/>
</dbReference>
<sequence length="216" mass="23671">MNVSILFDNFGMYMDGFYHTLLASVIALAGSFVLGVAVAVMRITVFKPLQWLGTAYVEFIRNIPLLLITFVFYFGLPNAGLRLDGFQAGTVALTIYTSAFIAEAIRAGIQSVSKGQMEAARSSGFTYSQAMLHIILPQAIKIVIPPLGNQFLNLVKNSSILGVVAGLDLMYQADLVSSSTLVVFDVYIFVALFYLVLTIPLSIGVNYLEKRLEKSY</sequence>
<feature type="transmembrane region" description="Helical" evidence="8">
    <location>
        <begin position="55"/>
        <end position="76"/>
    </location>
</feature>
<accession>A0A0D1IUR2</accession>
<dbReference type="PANTHER" id="PTHR30614">
    <property type="entry name" value="MEMBRANE COMPONENT OF AMINO ACID ABC TRANSPORTER"/>
    <property type="match status" value="1"/>
</dbReference>
<keyword evidence="6 8" id="KW-1133">Transmembrane helix</keyword>
<dbReference type="SUPFAM" id="SSF161098">
    <property type="entry name" value="MetI-like"/>
    <property type="match status" value="1"/>
</dbReference>
<comment type="similarity">
    <text evidence="8">Belongs to the binding-protein-dependent transport system permease family.</text>
</comment>
<name>A0A0D1IUR2_BACIU</name>
<keyword evidence="7 8" id="KW-0472">Membrane</keyword>